<keyword evidence="9" id="KW-0472">Membrane</keyword>
<evidence type="ECO:0000313" key="10">
    <source>
        <dbReference type="EMBL" id="RFT07861.1"/>
    </source>
</evidence>
<proteinExistence type="inferred from homology"/>
<name>A0A3E2B7D1_9FIRM</name>
<protein>
    <submittedName>
        <fullName evidence="10">Preprotein translocase subunit YajC</fullName>
    </submittedName>
</protein>
<evidence type="ECO:0000256" key="4">
    <source>
        <dbReference type="ARBA" id="ARBA00022475"/>
    </source>
</evidence>
<dbReference type="InterPro" id="IPR003849">
    <property type="entry name" value="Preprotein_translocase_YajC"/>
</dbReference>
<dbReference type="Proteomes" id="UP000260649">
    <property type="component" value="Unassembled WGS sequence"/>
</dbReference>
<keyword evidence="5" id="KW-0812">Transmembrane</keyword>
<reference evidence="10 11" key="1">
    <citation type="submission" date="2018-07" db="EMBL/GenBank/DDBJ databases">
        <title>GABA Modulating Bacteria of the Human Gut Microbiota.</title>
        <authorList>
            <person name="Strandwitz P."/>
            <person name="Kim K.H."/>
            <person name="Terekhova D."/>
            <person name="Liu J.K."/>
            <person name="Sharma A."/>
            <person name="Levering J."/>
            <person name="Mcdonald D."/>
            <person name="Dietrich D."/>
            <person name="Ramadhar T.R."/>
            <person name="Lekbua A."/>
            <person name="Mroue N."/>
            <person name="Liston C."/>
            <person name="Stewart E.J."/>
            <person name="Dubin M.J."/>
            <person name="Zengler K."/>
            <person name="Knight R."/>
            <person name="Gilbert J.A."/>
            <person name="Clardy J."/>
            <person name="Lewis K."/>
        </authorList>
    </citation>
    <scope>NUCLEOTIDE SEQUENCE [LARGE SCALE GENOMIC DNA]</scope>
    <source>
        <strain evidence="10 11">KLE1738</strain>
    </source>
</reference>
<sequence length="72" mass="8003">MRPEKQRKKEMEAMKRSLAPGDAVTMIDGIVGNICAVKEKTIVIETGADRVRLEYANWAIMNKGVAVDQAQQ</sequence>
<evidence type="ECO:0000256" key="5">
    <source>
        <dbReference type="ARBA" id="ARBA00022692"/>
    </source>
</evidence>
<dbReference type="PANTHER" id="PTHR33909:SF1">
    <property type="entry name" value="SEC TRANSLOCON ACCESSORY COMPLEX SUBUNIT YAJC"/>
    <property type="match status" value="1"/>
</dbReference>
<evidence type="ECO:0000256" key="1">
    <source>
        <dbReference type="ARBA" id="ARBA00004162"/>
    </source>
</evidence>
<evidence type="ECO:0000256" key="8">
    <source>
        <dbReference type="ARBA" id="ARBA00023010"/>
    </source>
</evidence>
<dbReference type="Pfam" id="PF02699">
    <property type="entry name" value="YajC"/>
    <property type="match status" value="1"/>
</dbReference>
<comment type="similarity">
    <text evidence="2">Belongs to the YajC family.</text>
</comment>
<organism evidence="10 11">
    <name type="scientific">Evtepia gabavorous</name>
    <dbReference type="NCBI Taxonomy" id="2211183"/>
    <lineage>
        <taxon>Bacteria</taxon>
        <taxon>Bacillati</taxon>
        <taxon>Bacillota</taxon>
        <taxon>Clostridia</taxon>
        <taxon>Eubacteriales</taxon>
        <taxon>Evtepia</taxon>
    </lineage>
</organism>
<dbReference type="GO" id="GO:0005886">
    <property type="term" value="C:plasma membrane"/>
    <property type="evidence" value="ECO:0007669"/>
    <property type="project" value="UniProtKB-SubCell"/>
</dbReference>
<dbReference type="EMBL" id="QQRQ01000001">
    <property type="protein sequence ID" value="RFT07861.1"/>
    <property type="molecule type" value="Genomic_DNA"/>
</dbReference>
<dbReference type="SMART" id="SM01323">
    <property type="entry name" value="YajC"/>
    <property type="match status" value="1"/>
</dbReference>
<comment type="caution">
    <text evidence="10">The sequence shown here is derived from an EMBL/GenBank/DDBJ whole genome shotgun (WGS) entry which is preliminary data.</text>
</comment>
<dbReference type="NCBIfam" id="TIGR00739">
    <property type="entry name" value="yajC"/>
    <property type="match status" value="1"/>
</dbReference>
<dbReference type="AlphaFoldDB" id="A0A3E2B7D1"/>
<keyword evidence="8" id="KW-0811">Translocation</keyword>
<evidence type="ECO:0000256" key="2">
    <source>
        <dbReference type="ARBA" id="ARBA00006742"/>
    </source>
</evidence>
<keyword evidence="6" id="KW-0653">Protein transport</keyword>
<comment type="subcellular location">
    <subcellularLocation>
        <location evidence="1">Cell membrane</location>
        <topology evidence="1">Single-pass membrane protein</topology>
    </subcellularLocation>
</comment>
<gene>
    <name evidence="10" type="primary">yajC</name>
    <name evidence="10" type="ORF">DV520_01015</name>
</gene>
<dbReference type="PANTHER" id="PTHR33909">
    <property type="entry name" value="SEC TRANSLOCON ACCESSORY COMPLEX SUBUNIT YAJC"/>
    <property type="match status" value="1"/>
</dbReference>
<evidence type="ECO:0000256" key="9">
    <source>
        <dbReference type="ARBA" id="ARBA00023136"/>
    </source>
</evidence>
<keyword evidence="4" id="KW-1003">Cell membrane</keyword>
<keyword evidence="7" id="KW-1133">Transmembrane helix</keyword>
<evidence type="ECO:0000313" key="11">
    <source>
        <dbReference type="Proteomes" id="UP000260649"/>
    </source>
</evidence>
<evidence type="ECO:0000256" key="3">
    <source>
        <dbReference type="ARBA" id="ARBA00022448"/>
    </source>
</evidence>
<keyword evidence="3" id="KW-0813">Transport</keyword>
<keyword evidence="11" id="KW-1185">Reference proteome</keyword>
<dbReference type="OrthoDB" id="9800132at2"/>
<accession>A0A3E2B7D1</accession>
<dbReference type="GO" id="GO:0015031">
    <property type="term" value="P:protein transport"/>
    <property type="evidence" value="ECO:0007669"/>
    <property type="project" value="UniProtKB-KW"/>
</dbReference>
<evidence type="ECO:0000256" key="6">
    <source>
        <dbReference type="ARBA" id="ARBA00022927"/>
    </source>
</evidence>
<evidence type="ECO:0000256" key="7">
    <source>
        <dbReference type="ARBA" id="ARBA00022989"/>
    </source>
</evidence>